<organism evidence="1 2">
    <name type="scientific">Kipferlia bialata</name>
    <dbReference type="NCBI Taxonomy" id="797122"/>
    <lineage>
        <taxon>Eukaryota</taxon>
        <taxon>Metamonada</taxon>
        <taxon>Carpediemonas-like organisms</taxon>
        <taxon>Kipferlia</taxon>
    </lineage>
</organism>
<sequence length="138" mass="15109">MSLHRTSRPFVGVYETSNKGRFPMLTHCDTPETSDLLKNITSHVAAGSLDMVVITPTQGDISYNDTEFVTKLASVRRANVALLMDPYEYAPVPDSRLDQSTLGEDDSVMQTSEETARRQGGGDDSGIYNVSILYDGSI</sequence>
<keyword evidence="2" id="KW-1185">Reference proteome</keyword>
<dbReference type="AlphaFoldDB" id="A0A391NMP5"/>
<comment type="caution">
    <text evidence="1">The sequence shown here is derived from an EMBL/GenBank/DDBJ whole genome shotgun (WGS) entry which is preliminary data.</text>
</comment>
<evidence type="ECO:0000313" key="1">
    <source>
        <dbReference type="EMBL" id="GCA63071.1"/>
    </source>
</evidence>
<reference evidence="1 2" key="1">
    <citation type="journal article" date="2018" name="PLoS ONE">
        <title>The draft genome of Kipferlia bialata reveals reductive genome evolution in fornicate parasites.</title>
        <authorList>
            <person name="Tanifuji G."/>
            <person name="Takabayashi S."/>
            <person name="Kume K."/>
            <person name="Takagi M."/>
            <person name="Nakayama T."/>
            <person name="Kamikawa R."/>
            <person name="Inagaki Y."/>
            <person name="Hashimoto T."/>
        </authorList>
    </citation>
    <scope>NUCLEOTIDE SEQUENCE [LARGE SCALE GENOMIC DNA]</scope>
    <source>
        <strain evidence="1">NY0173</strain>
    </source>
</reference>
<evidence type="ECO:0000313" key="2">
    <source>
        <dbReference type="Proteomes" id="UP000265618"/>
    </source>
</evidence>
<gene>
    <name evidence="1" type="ORF">KIPB_007684</name>
</gene>
<proteinExistence type="predicted"/>
<accession>A0A391NMP5</accession>
<protein>
    <submittedName>
        <fullName evidence="1">Uncharacterized protein</fullName>
    </submittedName>
</protein>
<dbReference type="Proteomes" id="UP000265618">
    <property type="component" value="Unassembled WGS sequence"/>
</dbReference>
<dbReference type="EMBL" id="BDIP01002216">
    <property type="protein sequence ID" value="GCA63071.1"/>
    <property type="molecule type" value="Genomic_DNA"/>
</dbReference>
<name>A0A391NMP5_9EUKA</name>